<proteinExistence type="predicted"/>
<organism evidence="2 3">
    <name type="scientific">Arsenicitalea aurantiaca</name>
    <dbReference type="NCBI Taxonomy" id="1783274"/>
    <lineage>
        <taxon>Bacteria</taxon>
        <taxon>Pseudomonadati</taxon>
        <taxon>Pseudomonadota</taxon>
        <taxon>Alphaproteobacteria</taxon>
        <taxon>Hyphomicrobiales</taxon>
        <taxon>Devosiaceae</taxon>
        <taxon>Arsenicitalea</taxon>
    </lineage>
</organism>
<dbReference type="Pfam" id="PF13481">
    <property type="entry name" value="AAA_25"/>
    <property type="match status" value="1"/>
</dbReference>
<feature type="domain" description="AAA+ ATPase" evidence="1">
    <location>
        <begin position="27"/>
        <end position="204"/>
    </location>
</feature>
<keyword evidence="3" id="KW-1185">Reference proteome</keyword>
<name>A0A433X2T0_9HYPH</name>
<dbReference type="EMBL" id="RZNJ01000008">
    <property type="protein sequence ID" value="RUT28369.1"/>
    <property type="molecule type" value="Genomic_DNA"/>
</dbReference>
<dbReference type="SUPFAM" id="SSF52540">
    <property type="entry name" value="P-loop containing nucleoside triphosphate hydrolases"/>
    <property type="match status" value="1"/>
</dbReference>
<comment type="caution">
    <text evidence="2">The sequence shown here is derived from an EMBL/GenBank/DDBJ whole genome shotgun (WGS) entry which is preliminary data.</text>
</comment>
<dbReference type="SMART" id="SM00382">
    <property type="entry name" value="AAA"/>
    <property type="match status" value="1"/>
</dbReference>
<dbReference type="InterPro" id="IPR003593">
    <property type="entry name" value="AAA+_ATPase"/>
</dbReference>
<dbReference type="AlphaFoldDB" id="A0A433X2T0"/>
<dbReference type="CDD" id="cd01125">
    <property type="entry name" value="RepA_RSF1010_like"/>
    <property type="match status" value="1"/>
</dbReference>
<accession>A0A433X2T0</accession>
<gene>
    <name evidence="2" type="ORF">EMQ25_17200</name>
</gene>
<evidence type="ECO:0000259" key="1">
    <source>
        <dbReference type="SMART" id="SM00382"/>
    </source>
</evidence>
<sequence>MIDEIEWFSEIEPALGSAYVIKGLLDQGAMSVVYGPSNSGKTFLALDLAFHVAANMPWRTRRVAGGTVLYLAAEGGNGIANRMVALRRRLDRTAVPLALRRAGLDLLHPDADLPRLIELAGAISTGNPLRLLVIDTLSRVIAGGDENGPVDMTAFVANVDKLRQATGAHVLVVHHTGKDLARGARGHNSLRAATDTEIEVQLDEAGTRVAAVTKQRDHQGGDTFSFALETVSLGKDQDGEEVTSCVVVAAETADDAEALPSREVCRQMLKVIDEGWKSNNPLSTAPQSKATGRYAPRCLAERFGLKQADISRLLSLWTDNEIIVLDILERRSKRKGLRVLNWL</sequence>
<dbReference type="OrthoDB" id="1496333at2"/>
<evidence type="ECO:0000313" key="2">
    <source>
        <dbReference type="EMBL" id="RUT28369.1"/>
    </source>
</evidence>
<dbReference type="InterPro" id="IPR027417">
    <property type="entry name" value="P-loop_NTPase"/>
</dbReference>
<evidence type="ECO:0000313" key="3">
    <source>
        <dbReference type="Proteomes" id="UP000281547"/>
    </source>
</evidence>
<protein>
    <submittedName>
        <fullName evidence="2">AAA family ATPase</fullName>
    </submittedName>
</protein>
<dbReference type="InterPro" id="IPR038724">
    <property type="entry name" value="RepA"/>
</dbReference>
<dbReference type="Proteomes" id="UP000281547">
    <property type="component" value="Unassembled WGS sequence"/>
</dbReference>
<dbReference type="Gene3D" id="3.40.50.300">
    <property type="entry name" value="P-loop containing nucleotide triphosphate hydrolases"/>
    <property type="match status" value="1"/>
</dbReference>
<reference evidence="2 3" key="1">
    <citation type="journal article" date="2016" name="Int. J. Syst. Evol. Microbiol.">
        <title>Arsenicitalea aurantiaca gen. nov., sp. nov., a new member of the family Hyphomicrobiaceae, isolated from high-arsenic sediment.</title>
        <authorList>
            <person name="Mu Y."/>
            <person name="Zhou L."/>
            <person name="Zeng X.C."/>
            <person name="Liu L."/>
            <person name="Pan Y."/>
            <person name="Chen X."/>
            <person name="Wang J."/>
            <person name="Li S."/>
            <person name="Li W.J."/>
            <person name="Wang Y."/>
        </authorList>
    </citation>
    <scope>NUCLEOTIDE SEQUENCE [LARGE SCALE GENOMIC DNA]</scope>
    <source>
        <strain evidence="2 3">42-50</strain>
    </source>
</reference>